<reference evidence="2 3" key="1">
    <citation type="submission" date="2017-10" db="EMBL/GenBank/DDBJ databases">
        <title>Sequencing the genomes of 1000 actinobacteria strains.</title>
        <authorList>
            <person name="Klenk H.-P."/>
        </authorList>
    </citation>
    <scope>NUCLEOTIDE SEQUENCE [LARGE SCALE GENOMIC DNA]</scope>
    <source>
        <strain evidence="2 3">DSM 46092</strain>
    </source>
</reference>
<dbReference type="EMBL" id="PDJK01000002">
    <property type="protein sequence ID" value="PFG49226.1"/>
    <property type="molecule type" value="Genomic_DNA"/>
</dbReference>
<dbReference type="InterPro" id="IPR036866">
    <property type="entry name" value="RibonucZ/Hydroxyglut_hydro"/>
</dbReference>
<keyword evidence="3" id="KW-1185">Reference proteome</keyword>
<accession>A0A2A9FEN2</accession>
<dbReference type="Proteomes" id="UP000243542">
    <property type="component" value="Unassembled WGS sequence"/>
</dbReference>
<feature type="domain" description="Metallo-beta-lactamase" evidence="1">
    <location>
        <begin position="42"/>
        <end position="203"/>
    </location>
</feature>
<dbReference type="PANTHER" id="PTHR43717">
    <property type="entry name" value="ANAEROBIC NITRIC OXIDE REDUCTASE FLAVORUBREDOXIN"/>
    <property type="match status" value="1"/>
</dbReference>
<name>A0A2A9FEN2_9PSEU</name>
<dbReference type="PANTHER" id="PTHR43717:SF1">
    <property type="entry name" value="ANAEROBIC NITRIC OXIDE REDUCTASE FLAVORUBREDOXIN"/>
    <property type="match status" value="1"/>
</dbReference>
<dbReference type="InterPro" id="IPR001279">
    <property type="entry name" value="Metallo-B-lactamas"/>
</dbReference>
<comment type="caution">
    <text evidence="2">The sequence shown here is derived from an EMBL/GenBank/DDBJ whole genome shotgun (WGS) entry which is preliminary data.</text>
</comment>
<gene>
    <name evidence="2" type="ORF">ATK36_4366</name>
</gene>
<evidence type="ECO:0000313" key="3">
    <source>
        <dbReference type="Proteomes" id="UP000243542"/>
    </source>
</evidence>
<protein>
    <submittedName>
        <fullName evidence="2">Metallo-beta-lactamase superfamily protein</fullName>
    </submittedName>
</protein>
<proteinExistence type="predicted"/>
<dbReference type="Gene3D" id="3.60.15.10">
    <property type="entry name" value="Ribonuclease Z/Hydroxyacylglutathione hydrolase-like"/>
    <property type="match status" value="1"/>
</dbReference>
<evidence type="ECO:0000313" key="2">
    <source>
        <dbReference type="EMBL" id="PFG49226.1"/>
    </source>
</evidence>
<dbReference type="InterPro" id="IPR045761">
    <property type="entry name" value="ODP_dom"/>
</dbReference>
<dbReference type="SMART" id="SM00849">
    <property type="entry name" value="Lactamase_B"/>
    <property type="match status" value="1"/>
</dbReference>
<dbReference type="Pfam" id="PF19583">
    <property type="entry name" value="ODP"/>
    <property type="match status" value="1"/>
</dbReference>
<organism evidence="2 3">
    <name type="scientific">Amycolatopsis sulphurea</name>
    <dbReference type="NCBI Taxonomy" id="76022"/>
    <lineage>
        <taxon>Bacteria</taxon>
        <taxon>Bacillati</taxon>
        <taxon>Actinomycetota</taxon>
        <taxon>Actinomycetes</taxon>
        <taxon>Pseudonocardiales</taxon>
        <taxon>Pseudonocardiaceae</taxon>
        <taxon>Amycolatopsis</taxon>
    </lineage>
</organism>
<dbReference type="RefSeq" id="WP_098513169.1">
    <property type="nucleotide sequence ID" value="NZ_JBIAKZ010000001.1"/>
</dbReference>
<dbReference type="AlphaFoldDB" id="A0A2A9FEN2"/>
<sequence length="285" mass="30788">MSLPEPAAGQLHPLHLPPQKVAVGTYIVQAAQQGLGAPLSVHLNSAVIQGAEPIIVDTGSARNRHHFIEDVFSLVEPADVRWVFLSHDDSDHTGNLAEVMEMCPNATLLCSWALVERFGNAYDFPLRRCRWVNDGDSVQAGDRTLVALRPPVYDSPATRGLLDTSTGVYWAADAFATPVPGGPGTAPAADVAELNPQAWWDGMVMFGVHALAPWLSLVDRGRYAKTVRNVQGHRIKSIISGHSPVIGEDRVAEAFDMIGRLADTTPPPCPDQQVLELMLHTMGGQ</sequence>
<evidence type="ECO:0000259" key="1">
    <source>
        <dbReference type="SMART" id="SM00849"/>
    </source>
</evidence>
<dbReference type="SUPFAM" id="SSF56281">
    <property type="entry name" value="Metallo-hydrolase/oxidoreductase"/>
    <property type="match status" value="1"/>
</dbReference>